<evidence type="ECO:0000313" key="4">
    <source>
        <dbReference type="Proteomes" id="UP000124292"/>
    </source>
</evidence>
<evidence type="ECO:0000313" key="2">
    <source>
        <dbReference type="EMBL" id="AEW87674.1"/>
    </source>
</evidence>
<feature type="compositionally biased region" description="Polar residues" evidence="1">
    <location>
        <begin position="12"/>
        <end position="22"/>
    </location>
</feature>
<evidence type="ECO:0000313" key="3">
    <source>
        <dbReference type="EMBL" id="AEW87844.1"/>
    </source>
</evidence>
<evidence type="ECO:0000313" key="5">
    <source>
        <dbReference type="Proteomes" id="UP000133219"/>
    </source>
</evidence>
<dbReference type="GeneID" id="3416535"/>
<accession>G9JMX7</accession>
<reference evidence="4 5" key="1">
    <citation type="journal article" date="2013" name="J. Virol.">
        <title>Genomic characterization of Japanese macaque rhadinovirus, a novel herpesvirus isolated from a nonhuman primate with a spontaneous inflammatory demyelinating disease.</title>
        <authorList>
            <person name="Estep R.D."/>
            <person name="Hansen S.G."/>
            <person name="Rogers K.S."/>
            <person name="Axthelm M.K."/>
            <person name="Wong S.W."/>
        </authorList>
    </citation>
    <scope>NUCLEOTIDE SEQUENCE [LARGE SCALE GENOMIC DNA]</scope>
    <source>
        <strain evidence="3">12E2</strain>
        <strain evidence="2">3A1</strain>
    </source>
</reference>
<feature type="region of interest" description="Disordered" evidence="1">
    <location>
        <begin position="1"/>
        <end position="26"/>
    </location>
</feature>
<dbReference type="Proteomes" id="UP000124292">
    <property type="component" value="Genome"/>
</dbReference>
<organism evidence="3 4">
    <name type="scientific">Macaca fuscata rhadinovirus</name>
    <dbReference type="NCBI Taxonomy" id="272551"/>
    <lineage>
        <taxon>Viruses</taxon>
        <taxon>Duplodnaviria</taxon>
        <taxon>Heunggongvirae</taxon>
        <taxon>Peploviricota</taxon>
        <taxon>Herviviricetes</taxon>
        <taxon>Herpesvirales</taxon>
        <taxon>Orthoherpesviridae</taxon>
        <taxon>Gammaherpesvirinae</taxon>
        <taxon>Rhadinovirus</taxon>
        <taxon>Rhadinovirus macacinegamma11</taxon>
        <taxon>macacine gammaherpesvirus 11</taxon>
    </lineage>
</organism>
<protein>
    <submittedName>
        <fullName evidence="3">JM150</fullName>
    </submittedName>
</protein>
<proteinExistence type="predicted"/>
<dbReference type="EMBL" id="JN885137">
    <property type="protein sequence ID" value="AEW87844.1"/>
    <property type="molecule type" value="Genomic_DNA"/>
</dbReference>
<dbReference type="Proteomes" id="UP000133219">
    <property type="component" value="Segment"/>
</dbReference>
<gene>
    <name evidence="3" type="ORF">JM150</name>
</gene>
<name>G9JMX7_9GAMA</name>
<dbReference type="EMBL" id="JN885136">
    <property type="protein sequence ID" value="AEW87674.1"/>
    <property type="molecule type" value="Genomic_DNA"/>
</dbReference>
<dbReference type="RefSeq" id="YP_238453.1">
    <property type="nucleotide sequence ID" value="NC_007016.1"/>
</dbReference>
<sequence>MSCEHFPPGYNGQESAGKTSTGLPVGEREARRYAACVSEVAPMGRMTTPATRRAAGADISQNRPRRQAARLPPPTTLILAFKLLFKARLFVARA</sequence>
<evidence type="ECO:0000256" key="1">
    <source>
        <dbReference type="SAM" id="MobiDB-lite"/>
    </source>
</evidence>
<feature type="region of interest" description="Disordered" evidence="1">
    <location>
        <begin position="44"/>
        <end position="71"/>
    </location>
</feature>
<dbReference type="KEGG" id="vg:3416535"/>